<protein>
    <recommendedName>
        <fullName evidence="1">HTH cro/C1-type domain-containing protein</fullName>
    </recommendedName>
</protein>
<evidence type="ECO:0000313" key="3">
    <source>
        <dbReference type="Proteomes" id="UP000606172"/>
    </source>
</evidence>
<dbReference type="CDD" id="cd00093">
    <property type="entry name" value="HTH_XRE"/>
    <property type="match status" value="1"/>
</dbReference>
<dbReference type="InterPro" id="IPR010982">
    <property type="entry name" value="Lambda_DNA-bd_dom_sf"/>
</dbReference>
<dbReference type="SUPFAM" id="SSF47413">
    <property type="entry name" value="lambda repressor-like DNA-binding domains"/>
    <property type="match status" value="1"/>
</dbReference>
<feature type="domain" description="HTH cro/C1-type" evidence="1">
    <location>
        <begin position="7"/>
        <end position="61"/>
    </location>
</feature>
<dbReference type="GO" id="GO:0003677">
    <property type="term" value="F:DNA binding"/>
    <property type="evidence" value="ECO:0007669"/>
    <property type="project" value="InterPro"/>
</dbReference>
<reference evidence="2" key="1">
    <citation type="submission" date="2021-01" db="EMBL/GenBank/DDBJ databases">
        <title>Whole genome shotgun sequence of Sinosporangium siamense NBRC 109515.</title>
        <authorList>
            <person name="Komaki H."/>
            <person name="Tamura T."/>
        </authorList>
    </citation>
    <scope>NUCLEOTIDE SEQUENCE</scope>
    <source>
        <strain evidence="2">NBRC 109515</strain>
    </source>
</reference>
<dbReference type="SMART" id="SM00530">
    <property type="entry name" value="HTH_XRE"/>
    <property type="match status" value="1"/>
</dbReference>
<evidence type="ECO:0000259" key="1">
    <source>
        <dbReference type="PROSITE" id="PS50943"/>
    </source>
</evidence>
<dbReference type="RefSeq" id="WP_204030272.1">
    <property type="nucleotide sequence ID" value="NZ_BOOW01000034.1"/>
</dbReference>
<gene>
    <name evidence="2" type="ORF">Ssi02_54200</name>
</gene>
<dbReference type="PROSITE" id="PS50943">
    <property type="entry name" value="HTH_CROC1"/>
    <property type="match status" value="1"/>
</dbReference>
<name>A0A919RMK4_9ACTN</name>
<dbReference type="Gene3D" id="1.10.260.40">
    <property type="entry name" value="lambda repressor-like DNA-binding domains"/>
    <property type="match status" value="1"/>
</dbReference>
<evidence type="ECO:0000313" key="2">
    <source>
        <dbReference type="EMBL" id="GII95189.1"/>
    </source>
</evidence>
<dbReference type="EMBL" id="BOOW01000034">
    <property type="protein sequence ID" value="GII95189.1"/>
    <property type="molecule type" value="Genomic_DNA"/>
</dbReference>
<dbReference type="SUPFAM" id="SSF48452">
    <property type="entry name" value="TPR-like"/>
    <property type="match status" value="1"/>
</dbReference>
<dbReference type="Gene3D" id="1.25.40.10">
    <property type="entry name" value="Tetratricopeptide repeat domain"/>
    <property type="match status" value="1"/>
</dbReference>
<proteinExistence type="predicted"/>
<organism evidence="2 3">
    <name type="scientific">Sinosporangium siamense</name>
    <dbReference type="NCBI Taxonomy" id="1367973"/>
    <lineage>
        <taxon>Bacteria</taxon>
        <taxon>Bacillati</taxon>
        <taxon>Actinomycetota</taxon>
        <taxon>Actinomycetes</taxon>
        <taxon>Streptosporangiales</taxon>
        <taxon>Streptosporangiaceae</taxon>
        <taxon>Sinosporangium</taxon>
    </lineage>
</organism>
<dbReference type="Pfam" id="PF13560">
    <property type="entry name" value="HTH_31"/>
    <property type="match status" value="1"/>
</dbReference>
<sequence length="411" mass="44477">MITGADLRRARERADVSLDEMASRIGMSTGHLSRVERGQRAISPTVVQRYREALGPEIAANITEITETAADSSSLDDDNGMLSAIAAACVGASVVDTSVLLDDLMVTPNAVGMREVKALEEAVEFYTKMDLSRGGEPVIAIARGALVWAVGLLDGQMTDPVRDHVVNGIGLLADRLGWALYDLGDTVRARRMLTFALNFASRGSDRDLRAHIMLDLSVVLADSGKPRAAVEVLRMALGDERISLQEKANLHAVAARHCAYARDRDSGIRHISLAEESLAQTRSEGGPEWARRVTASPGHHESALGLAYFALDMLDQAQGRLSAALAKLGSERVRTALRCRTRLAVIFVKNRDLARAVSEIERCFADAESVKSARIRADLLMVLEAMRNSEESVLIDLADRLTPSAPSVESP</sequence>
<keyword evidence="3" id="KW-1185">Reference proteome</keyword>
<dbReference type="InterPro" id="IPR011990">
    <property type="entry name" value="TPR-like_helical_dom_sf"/>
</dbReference>
<accession>A0A919RMK4</accession>
<comment type="caution">
    <text evidence="2">The sequence shown here is derived from an EMBL/GenBank/DDBJ whole genome shotgun (WGS) entry which is preliminary data.</text>
</comment>
<dbReference type="InterPro" id="IPR001387">
    <property type="entry name" value="Cro/C1-type_HTH"/>
</dbReference>
<dbReference type="AlphaFoldDB" id="A0A919RMK4"/>
<dbReference type="Proteomes" id="UP000606172">
    <property type="component" value="Unassembled WGS sequence"/>
</dbReference>